<comment type="caution">
    <text evidence="3">The sequence shown here is derived from an EMBL/GenBank/DDBJ whole genome shotgun (WGS) entry which is preliminary data.</text>
</comment>
<dbReference type="OrthoDB" id="9805019at2"/>
<dbReference type="Proteomes" id="UP000306196">
    <property type="component" value="Unassembled WGS sequence"/>
</dbReference>
<feature type="domain" description="SecDF P1 head subdomain" evidence="2">
    <location>
        <begin position="57"/>
        <end position="155"/>
    </location>
</feature>
<evidence type="ECO:0000256" key="1">
    <source>
        <dbReference type="SAM" id="SignalP"/>
    </source>
</evidence>
<dbReference type="AlphaFoldDB" id="A0A5R8K8V9"/>
<keyword evidence="1" id="KW-0732">Signal</keyword>
<dbReference type="RefSeq" id="WP_138088360.1">
    <property type="nucleotide sequence ID" value="NZ_VAUV01000020.1"/>
</dbReference>
<dbReference type="Pfam" id="PF22599">
    <property type="entry name" value="SecDF_P1_head"/>
    <property type="match status" value="1"/>
</dbReference>
<organism evidence="3 4">
    <name type="scientific">Phragmitibacter flavus</name>
    <dbReference type="NCBI Taxonomy" id="2576071"/>
    <lineage>
        <taxon>Bacteria</taxon>
        <taxon>Pseudomonadati</taxon>
        <taxon>Verrucomicrobiota</taxon>
        <taxon>Verrucomicrobiia</taxon>
        <taxon>Verrucomicrobiales</taxon>
        <taxon>Verrucomicrobiaceae</taxon>
        <taxon>Phragmitibacter</taxon>
    </lineage>
</organism>
<evidence type="ECO:0000259" key="2">
    <source>
        <dbReference type="Pfam" id="PF22599"/>
    </source>
</evidence>
<keyword evidence="4" id="KW-1185">Reference proteome</keyword>
<proteinExistence type="predicted"/>
<dbReference type="InterPro" id="IPR054384">
    <property type="entry name" value="SecDF_P1_head"/>
</dbReference>
<evidence type="ECO:0000313" key="3">
    <source>
        <dbReference type="EMBL" id="TLD68748.1"/>
    </source>
</evidence>
<gene>
    <name evidence="3" type="ORF">FEM03_21450</name>
</gene>
<dbReference type="Gene3D" id="3.30.1360.200">
    <property type="match status" value="1"/>
</dbReference>
<accession>A0A5R8K8V9</accession>
<name>A0A5R8K8V9_9BACT</name>
<feature type="chain" id="PRO_5024275371" description="SecDF P1 head subdomain domain-containing protein" evidence="1">
    <location>
        <begin position="22"/>
        <end position="161"/>
    </location>
</feature>
<feature type="signal peptide" evidence="1">
    <location>
        <begin position="1"/>
        <end position="21"/>
    </location>
</feature>
<protein>
    <recommendedName>
        <fullName evidence="2">SecDF P1 head subdomain domain-containing protein</fullName>
    </recommendedName>
</protein>
<evidence type="ECO:0000313" key="4">
    <source>
        <dbReference type="Proteomes" id="UP000306196"/>
    </source>
</evidence>
<sequence>MKRLIVPSVLILVGMAFCVAAEELEAVTLRFSQVTEVEGGSSEVLPYADPYVEPEFSSIKVEKVSLIDSSDIKSAYAFADAVMGPTVGLDFTELGAKKFAEVTKRSIGKRLAIIIDGKVISAPNIKDQITGGKAVISGKFSMDDADALARKINAGLPKTQL</sequence>
<dbReference type="EMBL" id="VAUV01000020">
    <property type="protein sequence ID" value="TLD68748.1"/>
    <property type="molecule type" value="Genomic_DNA"/>
</dbReference>
<reference evidence="3 4" key="1">
    <citation type="submission" date="2019-05" db="EMBL/GenBank/DDBJ databases">
        <title>Verrucobacter flavum gen. nov., sp. nov. a new member of the family Verrucomicrobiaceae.</title>
        <authorList>
            <person name="Szuroczki S."/>
            <person name="Abbaszade G."/>
            <person name="Szabo A."/>
            <person name="Felfoldi T."/>
            <person name="Schumann P."/>
            <person name="Boka K."/>
            <person name="Keki Z."/>
            <person name="Toumi M."/>
            <person name="Toth E."/>
        </authorList>
    </citation>
    <scope>NUCLEOTIDE SEQUENCE [LARGE SCALE GENOMIC DNA]</scope>
    <source>
        <strain evidence="3 4">MG-N-17</strain>
    </source>
</reference>